<feature type="domain" description="Tyr recombinase" evidence="2">
    <location>
        <begin position="1"/>
        <end position="158"/>
    </location>
</feature>
<proteinExistence type="predicted"/>
<dbReference type="GO" id="GO:0003677">
    <property type="term" value="F:DNA binding"/>
    <property type="evidence" value="ECO:0007669"/>
    <property type="project" value="InterPro"/>
</dbReference>
<accession>A0A9D1S8C3</accession>
<dbReference type="AlphaFoldDB" id="A0A9D1S8C3"/>
<dbReference type="GO" id="GO:0015074">
    <property type="term" value="P:DNA integration"/>
    <property type="evidence" value="ECO:0007669"/>
    <property type="project" value="InterPro"/>
</dbReference>
<dbReference type="GO" id="GO:0006310">
    <property type="term" value="P:DNA recombination"/>
    <property type="evidence" value="ECO:0007669"/>
    <property type="project" value="UniProtKB-KW"/>
</dbReference>
<dbReference type="Gene3D" id="1.10.443.10">
    <property type="entry name" value="Intergrase catalytic core"/>
    <property type="match status" value="1"/>
</dbReference>
<evidence type="ECO:0000313" key="3">
    <source>
        <dbReference type="EMBL" id="HIU51034.1"/>
    </source>
</evidence>
<dbReference type="Proteomes" id="UP000824093">
    <property type="component" value="Unassembled WGS sequence"/>
</dbReference>
<organism evidence="3 4">
    <name type="scientific">Candidatus Merdicola faecigallinarum</name>
    <dbReference type="NCBI Taxonomy" id="2840862"/>
    <lineage>
        <taxon>Bacteria</taxon>
        <taxon>Bacillati</taxon>
        <taxon>Bacillota</taxon>
        <taxon>Clostridia</taxon>
        <taxon>Candidatus Merdicola</taxon>
    </lineage>
</organism>
<sequence length="162" mass="18907">MDFEAKTLRIERTSQLVKGKGLITKNTKTDQSRRLVDLNDYTIKLLKDYKVWQMKRKLKLGDVWKYDTDRLFTQDNGLPTMPDTVTTWFRKFIDQRTHLPKIHIHTLRHIHASLLISLGVDIRTISRKIADILIVVPPCGVYSHFIHSAGQEAAQRLEKMLL</sequence>
<name>A0A9D1S8C3_9FIRM</name>
<keyword evidence="1" id="KW-0233">DNA recombination</keyword>
<reference evidence="3" key="2">
    <citation type="journal article" date="2021" name="PeerJ">
        <title>Extensive microbial diversity within the chicken gut microbiome revealed by metagenomics and culture.</title>
        <authorList>
            <person name="Gilroy R."/>
            <person name="Ravi A."/>
            <person name="Getino M."/>
            <person name="Pursley I."/>
            <person name="Horton D.L."/>
            <person name="Alikhan N.F."/>
            <person name="Baker D."/>
            <person name="Gharbi K."/>
            <person name="Hall N."/>
            <person name="Watson M."/>
            <person name="Adriaenssens E.M."/>
            <person name="Foster-Nyarko E."/>
            <person name="Jarju S."/>
            <person name="Secka A."/>
            <person name="Antonio M."/>
            <person name="Oren A."/>
            <person name="Chaudhuri R.R."/>
            <person name="La Ragione R."/>
            <person name="Hildebrand F."/>
            <person name="Pallen M.J."/>
        </authorList>
    </citation>
    <scope>NUCLEOTIDE SEQUENCE</scope>
    <source>
        <strain evidence="3">CHK195-15760</strain>
    </source>
</reference>
<comment type="caution">
    <text evidence="3">The sequence shown here is derived from an EMBL/GenBank/DDBJ whole genome shotgun (WGS) entry which is preliminary data.</text>
</comment>
<dbReference type="InterPro" id="IPR002104">
    <property type="entry name" value="Integrase_catalytic"/>
</dbReference>
<reference evidence="3" key="1">
    <citation type="submission" date="2020-10" db="EMBL/GenBank/DDBJ databases">
        <authorList>
            <person name="Gilroy R."/>
        </authorList>
    </citation>
    <scope>NUCLEOTIDE SEQUENCE</scope>
    <source>
        <strain evidence="3">CHK195-15760</strain>
    </source>
</reference>
<evidence type="ECO:0000259" key="2">
    <source>
        <dbReference type="PROSITE" id="PS51898"/>
    </source>
</evidence>
<gene>
    <name evidence="3" type="ORF">IAB70_00145</name>
</gene>
<dbReference type="Pfam" id="PF00589">
    <property type="entry name" value="Phage_integrase"/>
    <property type="match status" value="1"/>
</dbReference>
<dbReference type="SUPFAM" id="SSF56349">
    <property type="entry name" value="DNA breaking-rejoining enzymes"/>
    <property type="match status" value="1"/>
</dbReference>
<dbReference type="EMBL" id="DVNH01000003">
    <property type="protein sequence ID" value="HIU51034.1"/>
    <property type="molecule type" value="Genomic_DNA"/>
</dbReference>
<evidence type="ECO:0000256" key="1">
    <source>
        <dbReference type="ARBA" id="ARBA00023172"/>
    </source>
</evidence>
<dbReference type="InterPro" id="IPR011010">
    <property type="entry name" value="DNA_brk_join_enz"/>
</dbReference>
<dbReference type="InterPro" id="IPR013762">
    <property type="entry name" value="Integrase-like_cat_sf"/>
</dbReference>
<protein>
    <submittedName>
        <fullName evidence="3">Tyrosine-type recombinase/integrase</fullName>
    </submittedName>
</protein>
<evidence type="ECO:0000313" key="4">
    <source>
        <dbReference type="Proteomes" id="UP000824093"/>
    </source>
</evidence>
<dbReference type="PROSITE" id="PS51898">
    <property type="entry name" value="TYR_RECOMBINASE"/>
    <property type="match status" value="1"/>
</dbReference>